<dbReference type="CDD" id="cd07432">
    <property type="entry name" value="PHP_HisPPase"/>
    <property type="match status" value="1"/>
</dbReference>
<dbReference type="Proteomes" id="UP000653127">
    <property type="component" value="Unassembled WGS sequence"/>
</dbReference>
<dbReference type="Pfam" id="PF02811">
    <property type="entry name" value="PHP"/>
    <property type="match status" value="1"/>
</dbReference>
<dbReference type="AlphaFoldDB" id="A0A926DZ99"/>
<organism evidence="2 3">
    <name type="scientific">Ligaoa zhengdingensis</name>
    <dbReference type="NCBI Taxonomy" id="2763658"/>
    <lineage>
        <taxon>Bacteria</taxon>
        <taxon>Bacillati</taxon>
        <taxon>Bacillota</taxon>
        <taxon>Clostridia</taxon>
        <taxon>Eubacteriales</taxon>
        <taxon>Oscillospiraceae</taxon>
        <taxon>Ligaoa</taxon>
    </lineage>
</organism>
<dbReference type="PANTHER" id="PTHR42924">
    <property type="entry name" value="EXONUCLEASE"/>
    <property type="match status" value="1"/>
</dbReference>
<reference evidence="2" key="1">
    <citation type="submission" date="2020-08" db="EMBL/GenBank/DDBJ databases">
        <title>Genome public.</title>
        <authorList>
            <person name="Liu C."/>
            <person name="Sun Q."/>
        </authorList>
    </citation>
    <scope>NUCLEOTIDE SEQUENCE</scope>
    <source>
        <strain evidence="2">NSJ-31</strain>
    </source>
</reference>
<gene>
    <name evidence="2" type="ORF">H8711_11790</name>
</gene>
<keyword evidence="3" id="KW-1185">Reference proteome</keyword>
<dbReference type="InterPro" id="IPR016195">
    <property type="entry name" value="Pol/histidinol_Pase-like"/>
</dbReference>
<dbReference type="InterPro" id="IPR052018">
    <property type="entry name" value="PHP_domain"/>
</dbReference>
<dbReference type="SUPFAM" id="SSF89550">
    <property type="entry name" value="PHP domain-like"/>
    <property type="match status" value="1"/>
</dbReference>
<evidence type="ECO:0000259" key="1">
    <source>
        <dbReference type="SMART" id="SM00481"/>
    </source>
</evidence>
<evidence type="ECO:0000313" key="3">
    <source>
        <dbReference type="Proteomes" id="UP000653127"/>
    </source>
</evidence>
<name>A0A926DZ99_9FIRM</name>
<dbReference type="EMBL" id="JACRST010000027">
    <property type="protein sequence ID" value="MBC8547606.1"/>
    <property type="molecule type" value="Genomic_DNA"/>
</dbReference>
<accession>A0A926DZ99</accession>
<protein>
    <submittedName>
        <fullName evidence="2">PHP domain-containing protein</fullName>
    </submittedName>
</protein>
<sequence length="232" mass="25323">MFYDLHIHSALSPCGDNDMTPNNIVNMALLKGLDVIALTDHNSSKNCPAFAEVARAAGLTALCGMEINTCEEIHAVCLFPALDAAMEFDRYVYDRLPDVENNPAIFGEQRILGADDELLGYEPKLLINACEISAMELSGLMRRFGGLCFPAHIDKSAYSITASLGLIPPECGFGAFEVKDPAQTQRLLPLLPDPEALILHNSDAHYLWDIAEPRHTLPEGDPWAVLAARAFA</sequence>
<proteinExistence type="predicted"/>
<dbReference type="InterPro" id="IPR003141">
    <property type="entry name" value="Pol/His_phosphatase_N"/>
</dbReference>
<dbReference type="GO" id="GO:0035312">
    <property type="term" value="F:5'-3' DNA exonuclease activity"/>
    <property type="evidence" value="ECO:0007669"/>
    <property type="project" value="TreeGrafter"/>
</dbReference>
<dbReference type="RefSeq" id="WP_249283646.1">
    <property type="nucleotide sequence ID" value="NZ_JACRST010000027.1"/>
</dbReference>
<dbReference type="InterPro" id="IPR004013">
    <property type="entry name" value="PHP_dom"/>
</dbReference>
<dbReference type="Gene3D" id="3.20.20.140">
    <property type="entry name" value="Metal-dependent hydrolases"/>
    <property type="match status" value="1"/>
</dbReference>
<dbReference type="PANTHER" id="PTHR42924:SF3">
    <property type="entry name" value="POLYMERASE_HISTIDINOL PHOSPHATASE N-TERMINAL DOMAIN-CONTAINING PROTEIN"/>
    <property type="match status" value="1"/>
</dbReference>
<feature type="domain" description="Polymerase/histidinol phosphatase N-terminal" evidence="1">
    <location>
        <begin position="3"/>
        <end position="71"/>
    </location>
</feature>
<dbReference type="GO" id="GO:0004534">
    <property type="term" value="F:5'-3' RNA exonuclease activity"/>
    <property type="evidence" value="ECO:0007669"/>
    <property type="project" value="TreeGrafter"/>
</dbReference>
<comment type="caution">
    <text evidence="2">The sequence shown here is derived from an EMBL/GenBank/DDBJ whole genome shotgun (WGS) entry which is preliminary data.</text>
</comment>
<evidence type="ECO:0000313" key="2">
    <source>
        <dbReference type="EMBL" id="MBC8547606.1"/>
    </source>
</evidence>
<dbReference type="SMART" id="SM00481">
    <property type="entry name" value="POLIIIAc"/>
    <property type="match status" value="1"/>
</dbReference>